<proteinExistence type="predicted"/>
<protein>
    <submittedName>
        <fullName evidence="1">Uncharacterized protein</fullName>
    </submittedName>
</protein>
<dbReference type="HOGENOM" id="CLU_2505287_0_0_6"/>
<reference evidence="1 2" key="1">
    <citation type="submission" date="2013-06" db="EMBL/GenBank/DDBJ databases">
        <title>The Genome Sequence of Acinetobacter rudis CIP 110305.</title>
        <authorList>
            <consortium name="The Broad Institute Genome Sequencing Platform"/>
            <consortium name="The Broad Institute Genome Sequencing Center for Infectious Disease"/>
            <person name="Cerqueira G."/>
            <person name="Feldgarden M."/>
            <person name="Courvalin P."/>
            <person name="Perichon B."/>
            <person name="Grillot-Courvalin C."/>
            <person name="Clermont D."/>
            <person name="Rocha E."/>
            <person name="Yoon E.-J."/>
            <person name="Nemec A."/>
            <person name="Young S.K."/>
            <person name="Zeng Q."/>
            <person name="Gargeya S."/>
            <person name="Fitzgerald M."/>
            <person name="Abouelleil A."/>
            <person name="Alvarado L."/>
            <person name="Berlin A.M."/>
            <person name="Chapman S.B."/>
            <person name="Dewar J."/>
            <person name="Goldberg J."/>
            <person name="Griggs A."/>
            <person name="Gujja S."/>
            <person name="Hansen M."/>
            <person name="Howarth C."/>
            <person name="Imamovic A."/>
            <person name="Larimer J."/>
            <person name="McCowan C."/>
            <person name="Murphy C."/>
            <person name="Pearson M."/>
            <person name="Priest M."/>
            <person name="Roberts A."/>
            <person name="Saif S."/>
            <person name="Shea T."/>
            <person name="Sykes S."/>
            <person name="Wortman J."/>
            <person name="Nusbaum C."/>
            <person name="Birren B."/>
        </authorList>
    </citation>
    <scope>NUCLEOTIDE SEQUENCE [LARGE SCALE GENOMIC DNA]</scope>
    <source>
        <strain evidence="1 2">CIP 110305</strain>
    </source>
</reference>
<gene>
    <name evidence="1" type="ORF">F945_01308</name>
</gene>
<dbReference type="AlphaFoldDB" id="S3P9W3"/>
<evidence type="ECO:0000313" key="2">
    <source>
        <dbReference type="Proteomes" id="UP000014568"/>
    </source>
</evidence>
<accession>S3P9W3</accession>
<dbReference type="EMBL" id="ATGI01000013">
    <property type="protein sequence ID" value="EPF75641.1"/>
    <property type="molecule type" value="Genomic_DNA"/>
</dbReference>
<evidence type="ECO:0000313" key="1">
    <source>
        <dbReference type="EMBL" id="EPF75641.1"/>
    </source>
</evidence>
<organism evidence="1 2">
    <name type="scientific">Acinetobacter rudis CIP 110305</name>
    <dbReference type="NCBI Taxonomy" id="421052"/>
    <lineage>
        <taxon>Bacteria</taxon>
        <taxon>Pseudomonadati</taxon>
        <taxon>Pseudomonadota</taxon>
        <taxon>Gammaproteobacteria</taxon>
        <taxon>Moraxellales</taxon>
        <taxon>Moraxellaceae</taxon>
        <taxon>Acinetobacter</taxon>
    </lineage>
</organism>
<sequence length="85" mass="9903">MNLIWFISEVNISDTQKINYPNEHQAQYLVFNQQINPAIELELILYVNSTLKHGHVLKIYIEVLNDSFDLELALNFGPKDLDNND</sequence>
<dbReference type="Proteomes" id="UP000014568">
    <property type="component" value="Unassembled WGS sequence"/>
</dbReference>
<keyword evidence="2" id="KW-1185">Reference proteome</keyword>
<comment type="caution">
    <text evidence="1">The sequence shown here is derived from an EMBL/GenBank/DDBJ whole genome shotgun (WGS) entry which is preliminary data.</text>
</comment>
<name>S3P9W3_9GAMM</name>